<dbReference type="Pfam" id="PF21834">
    <property type="entry name" value="DUF6894"/>
    <property type="match status" value="1"/>
</dbReference>
<gene>
    <name evidence="2" type="ORF">EOD43_19850</name>
</gene>
<keyword evidence="3" id="KW-1185">Reference proteome</keyword>
<dbReference type="OrthoDB" id="8000819at2"/>
<evidence type="ECO:0000313" key="3">
    <source>
        <dbReference type="Proteomes" id="UP000282971"/>
    </source>
</evidence>
<reference evidence="2 3" key="1">
    <citation type="submission" date="2019-01" db="EMBL/GenBank/DDBJ databases">
        <authorList>
            <person name="Chen W.-M."/>
        </authorList>
    </citation>
    <scope>NUCLEOTIDE SEQUENCE [LARGE SCALE GENOMIC DNA]</scope>
    <source>
        <strain evidence="2 3">CCP-7</strain>
    </source>
</reference>
<dbReference type="AlphaFoldDB" id="A0A437LYQ6"/>
<accession>A0A437LYQ6</accession>
<proteinExistence type="predicted"/>
<sequence>MIGIVFPDLHRAYIETCRSIPETARDLLIDGADPMVCAYLICDDKGRQLMEVPFADVLSTAEIRVSRGAGGTRPTHQREPARDEAALISFRQIFARANAGCILLTPELVVKDINEYGRLHSHTDLEAVRDVYVLDAFDLAGPLKTILAKFWTLPQCGGTAQLVDMPYCVLDAAGNAINGWWSARAWPLVGDDGSVIGLAAWGEPSVTPRAGGKTAVLSA</sequence>
<dbReference type="EMBL" id="SACN01000003">
    <property type="protein sequence ID" value="RVT90505.1"/>
    <property type="molecule type" value="Genomic_DNA"/>
</dbReference>
<evidence type="ECO:0000259" key="1">
    <source>
        <dbReference type="Pfam" id="PF21834"/>
    </source>
</evidence>
<organism evidence="2 3">
    <name type="scientific">Sphingomonas crocodyli</name>
    <dbReference type="NCBI Taxonomy" id="1979270"/>
    <lineage>
        <taxon>Bacteria</taxon>
        <taxon>Pseudomonadati</taxon>
        <taxon>Pseudomonadota</taxon>
        <taxon>Alphaproteobacteria</taxon>
        <taxon>Sphingomonadales</taxon>
        <taxon>Sphingomonadaceae</taxon>
        <taxon>Sphingomonas</taxon>
    </lineage>
</organism>
<protein>
    <recommendedName>
        <fullName evidence="1">DUF6894 domain-containing protein</fullName>
    </recommendedName>
</protein>
<name>A0A437LYQ6_9SPHN</name>
<feature type="domain" description="DUF6894" evidence="1">
    <location>
        <begin position="2"/>
        <end position="55"/>
    </location>
</feature>
<dbReference type="InterPro" id="IPR054189">
    <property type="entry name" value="DUF6894"/>
</dbReference>
<comment type="caution">
    <text evidence="2">The sequence shown here is derived from an EMBL/GenBank/DDBJ whole genome shotgun (WGS) entry which is preliminary data.</text>
</comment>
<evidence type="ECO:0000313" key="2">
    <source>
        <dbReference type="EMBL" id="RVT90505.1"/>
    </source>
</evidence>
<dbReference type="Proteomes" id="UP000282971">
    <property type="component" value="Unassembled WGS sequence"/>
</dbReference>